<dbReference type="RefSeq" id="WP_099470761.1">
    <property type="nucleotide sequence ID" value="NZ_CP041025.1"/>
</dbReference>
<keyword evidence="1" id="KW-0732">Signal</keyword>
<name>A0A2G4YVK0_9PROT</name>
<evidence type="ECO:0000259" key="2">
    <source>
        <dbReference type="Pfam" id="PF07969"/>
    </source>
</evidence>
<dbReference type="SUPFAM" id="SSF51556">
    <property type="entry name" value="Metallo-dependent hydrolases"/>
    <property type="match status" value="1"/>
</dbReference>
<protein>
    <submittedName>
        <fullName evidence="3">Amidohydrolase</fullName>
    </submittedName>
</protein>
<dbReference type="GO" id="GO:0016810">
    <property type="term" value="F:hydrolase activity, acting on carbon-nitrogen (but not peptide) bonds"/>
    <property type="evidence" value="ECO:0007669"/>
    <property type="project" value="InterPro"/>
</dbReference>
<sequence length="563" mass="62429">MNRFITIISSICFLFFSTGVSSAGTESGADKIYINAEIWTGEEKQPVVNALAVRGSRILALGSYIEMKKYIQPSTKIIDLKSAFMVPGFIDSHVHFLAGGTDFASVKLRSATSPREFVRRMTDHVKSIPKGRWVLGGNWDHTGWGGELPHKDWIDEVTLDNPVFVRRLDGHMVLANSLALKLAGITRDTVAPKGGVIVRDKNGDPTGVLKDQAINLVANIIPTFQPKEMDEAFQAASELALKNGITQIHDMGMDEGQDAVWNSLNVYLRAQKKHNLKLRIYSFIPLNYWKQLDKFVQKNGYGNEWLRWGGLKGFLDGSLGSATAWFKEPYLGNTENSGFPVISTKKLHDMILGADAAKLHVAVHAIGDQANDTLLDIFESVENKNGRRDRRFRVEHSQHLSQEAFSRFQALNVVPSMQPYHAIDDGRWAEELIGPDRITRTYAFRSLIDAEAPLSFGSDWFVAPLSPLQGIYAAVTRRTIDGNNPGGWVPHEKISVEEALRAYTTNNAYAGFNESDTGTLKAGKLADFTVLSKNILLIDPSEIANVKVLRTVVGGIDQFVITE</sequence>
<dbReference type="OrthoDB" id="9811399at2"/>
<feature type="domain" description="Amidohydrolase 3" evidence="2">
    <location>
        <begin position="76"/>
        <end position="555"/>
    </location>
</feature>
<proteinExistence type="predicted"/>
<dbReference type="Gene3D" id="2.30.40.10">
    <property type="entry name" value="Urease, subunit C, domain 1"/>
    <property type="match status" value="1"/>
</dbReference>
<dbReference type="InterPro" id="IPR032466">
    <property type="entry name" value="Metal_Hydrolase"/>
</dbReference>
<dbReference type="SUPFAM" id="SSF51338">
    <property type="entry name" value="Composite domain of metallo-dependent hydrolases"/>
    <property type="match status" value="1"/>
</dbReference>
<evidence type="ECO:0000313" key="4">
    <source>
        <dbReference type="Proteomes" id="UP000229730"/>
    </source>
</evidence>
<gene>
    <name evidence="3" type="ORF">CRD36_00380</name>
</gene>
<evidence type="ECO:0000256" key="1">
    <source>
        <dbReference type="SAM" id="SignalP"/>
    </source>
</evidence>
<dbReference type="InterPro" id="IPR013108">
    <property type="entry name" value="Amidohydro_3"/>
</dbReference>
<dbReference type="AlphaFoldDB" id="A0A2G4YVK0"/>
<dbReference type="InterPro" id="IPR033932">
    <property type="entry name" value="YtcJ-like"/>
</dbReference>
<dbReference type="Proteomes" id="UP000229730">
    <property type="component" value="Unassembled WGS sequence"/>
</dbReference>
<evidence type="ECO:0000313" key="3">
    <source>
        <dbReference type="EMBL" id="PHZ86384.1"/>
    </source>
</evidence>
<keyword evidence="4" id="KW-1185">Reference proteome</keyword>
<organism evidence="3 4">
    <name type="scientific">Paremcibacter congregatus</name>
    <dbReference type="NCBI Taxonomy" id="2043170"/>
    <lineage>
        <taxon>Bacteria</taxon>
        <taxon>Pseudomonadati</taxon>
        <taxon>Pseudomonadota</taxon>
        <taxon>Alphaproteobacteria</taxon>
        <taxon>Emcibacterales</taxon>
        <taxon>Emcibacteraceae</taxon>
        <taxon>Paremcibacter</taxon>
    </lineage>
</organism>
<dbReference type="InParanoid" id="A0A2G4YVK0"/>
<accession>A0A2G4YVK0</accession>
<dbReference type="CDD" id="cd01300">
    <property type="entry name" value="YtcJ_like"/>
    <property type="match status" value="1"/>
</dbReference>
<dbReference type="Gene3D" id="3.20.20.140">
    <property type="entry name" value="Metal-dependent hydrolases"/>
    <property type="match status" value="1"/>
</dbReference>
<keyword evidence="3" id="KW-0378">Hydrolase</keyword>
<reference evidence="3 4" key="1">
    <citation type="submission" date="2017-10" db="EMBL/GenBank/DDBJ databases">
        <title>Frigbacter circumglobatus gen. nov. sp. nov., isolated from sediment cultured in situ.</title>
        <authorList>
            <person name="Zhao Z."/>
        </authorList>
    </citation>
    <scope>NUCLEOTIDE SEQUENCE [LARGE SCALE GENOMIC DNA]</scope>
    <source>
        <strain evidence="3 4">ZYL</strain>
    </source>
</reference>
<dbReference type="PANTHER" id="PTHR22642">
    <property type="entry name" value="IMIDAZOLONEPROPIONASE"/>
    <property type="match status" value="1"/>
</dbReference>
<feature type="chain" id="PRO_5013612984" evidence="1">
    <location>
        <begin position="24"/>
        <end position="563"/>
    </location>
</feature>
<dbReference type="EMBL" id="PDEM01000007">
    <property type="protein sequence ID" value="PHZ86384.1"/>
    <property type="molecule type" value="Genomic_DNA"/>
</dbReference>
<dbReference type="Pfam" id="PF07969">
    <property type="entry name" value="Amidohydro_3"/>
    <property type="match status" value="1"/>
</dbReference>
<feature type="signal peptide" evidence="1">
    <location>
        <begin position="1"/>
        <end position="23"/>
    </location>
</feature>
<dbReference type="PANTHER" id="PTHR22642:SF2">
    <property type="entry name" value="PROTEIN LONG AFTER FAR-RED 3"/>
    <property type="match status" value="1"/>
</dbReference>
<dbReference type="InterPro" id="IPR011059">
    <property type="entry name" value="Metal-dep_hydrolase_composite"/>
</dbReference>
<comment type="caution">
    <text evidence="3">The sequence shown here is derived from an EMBL/GenBank/DDBJ whole genome shotgun (WGS) entry which is preliminary data.</text>
</comment>
<dbReference type="Gene3D" id="3.10.310.70">
    <property type="match status" value="1"/>
</dbReference>